<protein>
    <recommendedName>
        <fullName evidence="7">Rhodopsin domain-containing protein</fullName>
    </recommendedName>
</protein>
<evidence type="ECO:0000256" key="5">
    <source>
        <dbReference type="ARBA" id="ARBA00038359"/>
    </source>
</evidence>
<dbReference type="InterPro" id="IPR049326">
    <property type="entry name" value="Rhodopsin_dom_fungi"/>
</dbReference>
<feature type="transmembrane region" description="Helical" evidence="6">
    <location>
        <begin position="62"/>
        <end position="90"/>
    </location>
</feature>
<dbReference type="PANTHER" id="PTHR33048:SF96">
    <property type="entry name" value="INTEGRAL MEMBRANE PROTEIN"/>
    <property type="match status" value="1"/>
</dbReference>
<dbReference type="Proteomes" id="UP001274830">
    <property type="component" value="Unassembled WGS sequence"/>
</dbReference>
<evidence type="ECO:0000256" key="1">
    <source>
        <dbReference type="ARBA" id="ARBA00004141"/>
    </source>
</evidence>
<keyword evidence="4 6" id="KW-0472">Membrane</keyword>
<dbReference type="PANTHER" id="PTHR33048">
    <property type="entry name" value="PTH11-LIKE INTEGRAL MEMBRANE PROTEIN (AFU_ORTHOLOGUE AFUA_5G11245)"/>
    <property type="match status" value="1"/>
</dbReference>
<organism evidence="8 9">
    <name type="scientific">Recurvomyces mirabilis</name>
    <dbReference type="NCBI Taxonomy" id="574656"/>
    <lineage>
        <taxon>Eukaryota</taxon>
        <taxon>Fungi</taxon>
        <taxon>Dikarya</taxon>
        <taxon>Ascomycota</taxon>
        <taxon>Pezizomycotina</taxon>
        <taxon>Dothideomycetes</taxon>
        <taxon>Dothideomycetidae</taxon>
        <taxon>Mycosphaerellales</taxon>
        <taxon>Teratosphaeriaceae</taxon>
        <taxon>Recurvomyces</taxon>
    </lineage>
</organism>
<evidence type="ECO:0000256" key="6">
    <source>
        <dbReference type="SAM" id="Phobius"/>
    </source>
</evidence>
<keyword evidence="2 6" id="KW-0812">Transmembrane</keyword>
<sequence>MFLRIWVRTRIIQALGRDDWTMMITQLFFSIYLACQIGGAVYGTGQHLEDLEPSRAERALSFWWACEYFYALATVMMKVSIGFFLLRVAVNKVHVWIIRLTMLLTAVFGGAFAVVLIFQCWPIHAFWTLNPDDGHCVNAEVLSALTYTISAFNVLADWIFALLPGFVVKDLQMPLRRKISVAVIMALAAVASTATIVRLPYISSLKESSLGWNGDFLYDTVGVAIWTTVEVGLGVTAGNIATLWPLVQLIRAKFGVATTHTDTPMPTPAFGTRGKSPAMELDGLKSGQGVRTVISSKQYKSQSGWRSRNSSEEYLARPENITRQVVVEYDEYNPGQDEKMSGWDKA</sequence>
<evidence type="ECO:0000313" key="9">
    <source>
        <dbReference type="Proteomes" id="UP001274830"/>
    </source>
</evidence>
<evidence type="ECO:0000313" key="8">
    <source>
        <dbReference type="EMBL" id="KAK3680211.1"/>
    </source>
</evidence>
<accession>A0AAE1C6P4</accession>
<dbReference type="InterPro" id="IPR052337">
    <property type="entry name" value="SAT4-like"/>
</dbReference>
<feature type="transmembrane region" description="Helical" evidence="6">
    <location>
        <begin position="221"/>
        <end position="244"/>
    </location>
</feature>
<dbReference type="EMBL" id="JAUTXT010000001">
    <property type="protein sequence ID" value="KAK3680211.1"/>
    <property type="molecule type" value="Genomic_DNA"/>
</dbReference>
<comment type="caution">
    <text evidence="8">The sequence shown here is derived from an EMBL/GenBank/DDBJ whole genome shotgun (WGS) entry which is preliminary data.</text>
</comment>
<dbReference type="GO" id="GO:0016020">
    <property type="term" value="C:membrane"/>
    <property type="evidence" value="ECO:0007669"/>
    <property type="project" value="UniProtKB-SubCell"/>
</dbReference>
<dbReference type="AlphaFoldDB" id="A0AAE1C6P4"/>
<evidence type="ECO:0000259" key="7">
    <source>
        <dbReference type="Pfam" id="PF20684"/>
    </source>
</evidence>
<feature type="transmembrane region" description="Helical" evidence="6">
    <location>
        <begin position="179"/>
        <end position="201"/>
    </location>
</feature>
<feature type="domain" description="Rhodopsin" evidence="7">
    <location>
        <begin position="3"/>
        <end position="248"/>
    </location>
</feature>
<evidence type="ECO:0000256" key="3">
    <source>
        <dbReference type="ARBA" id="ARBA00022989"/>
    </source>
</evidence>
<keyword evidence="9" id="KW-1185">Reference proteome</keyword>
<reference evidence="8" key="1">
    <citation type="submission" date="2023-07" db="EMBL/GenBank/DDBJ databases">
        <title>Black Yeasts Isolated from many extreme environments.</title>
        <authorList>
            <person name="Coleine C."/>
            <person name="Stajich J.E."/>
            <person name="Selbmann L."/>
        </authorList>
    </citation>
    <scope>NUCLEOTIDE SEQUENCE</scope>
    <source>
        <strain evidence="8">CCFEE 5485</strain>
    </source>
</reference>
<feature type="transmembrane region" description="Helical" evidence="6">
    <location>
        <begin position="102"/>
        <end position="124"/>
    </location>
</feature>
<evidence type="ECO:0000256" key="4">
    <source>
        <dbReference type="ARBA" id="ARBA00023136"/>
    </source>
</evidence>
<name>A0AAE1C6P4_9PEZI</name>
<keyword evidence="3 6" id="KW-1133">Transmembrane helix</keyword>
<feature type="transmembrane region" description="Helical" evidence="6">
    <location>
        <begin position="144"/>
        <end position="167"/>
    </location>
</feature>
<feature type="transmembrane region" description="Helical" evidence="6">
    <location>
        <begin position="20"/>
        <end position="42"/>
    </location>
</feature>
<comment type="similarity">
    <text evidence="5">Belongs to the SAT4 family.</text>
</comment>
<gene>
    <name evidence="8" type="ORF">LTR78_000589</name>
</gene>
<comment type="subcellular location">
    <subcellularLocation>
        <location evidence="1">Membrane</location>
        <topology evidence="1">Multi-pass membrane protein</topology>
    </subcellularLocation>
</comment>
<evidence type="ECO:0000256" key="2">
    <source>
        <dbReference type="ARBA" id="ARBA00022692"/>
    </source>
</evidence>
<dbReference type="Pfam" id="PF20684">
    <property type="entry name" value="Fung_rhodopsin"/>
    <property type="match status" value="1"/>
</dbReference>
<proteinExistence type="inferred from homology"/>